<evidence type="ECO:0000313" key="5">
    <source>
        <dbReference type="Proteomes" id="UP000325105"/>
    </source>
</evidence>
<name>A0A5S5D4H0_9SPHI</name>
<proteinExistence type="predicted"/>
<dbReference type="InterPro" id="IPR036249">
    <property type="entry name" value="Thioredoxin-like_sf"/>
</dbReference>
<dbReference type="RefSeq" id="WP_148909809.1">
    <property type="nucleotide sequence ID" value="NZ_VNHX01000023.1"/>
</dbReference>
<protein>
    <submittedName>
        <fullName evidence="4">Thiol-disulfide isomerase/thioredoxin</fullName>
    </submittedName>
</protein>
<accession>A0A5S5D4H0</accession>
<reference evidence="4 5" key="1">
    <citation type="submission" date="2019-07" db="EMBL/GenBank/DDBJ databases">
        <title>Genomic Encyclopedia of Archaeal and Bacterial Type Strains, Phase II (KMG-II): from individual species to whole genera.</title>
        <authorList>
            <person name="Goeker M."/>
        </authorList>
    </citation>
    <scope>NUCLEOTIDE SEQUENCE [LARGE SCALE GENOMIC DNA]</scope>
    <source>
        <strain evidence="4 5">DSM 18850</strain>
    </source>
</reference>
<comment type="caution">
    <text evidence="4">The sequence shown here is derived from an EMBL/GenBank/DDBJ whole genome shotgun (WGS) entry which is preliminary data.</text>
</comment>
<gene>
    <name evidence="4" type="ORF">BC792_12331</name>
</gene>
<dbReference type="Pfam" id="PF08534">
    <property type="entry name" value="Redoxin"/>
    <property type="match status" value="1"/>
</dbReference>
<dbReference type="GO" id="GO:0016853">
    <property type="term" value="F:isomerase activity"/>
    <property type="evidence" value="ECO:0007669"/>
    <property type="project" value="UniProtKB-KW"/>
</dbReference>
<dbReference type="AlphaFoldDB" id="A0A5S5D4H0"/>
<dbReference type="Gene3D" id="3.40.30.10">
    <property type="entry name" value="Glutaredoxin"/>
    <property type="match status" value="1"/>
</dbReference>
<dbReference type="SUPFAM" id="SSF52833">
    <property type="entry name" value="Thioredoxin-like"/>
    <property type="match status" value="1"/>
</dbReference>
<dbReference type="InterPro" id="IPR050553">
    <property type="entry name" value="Thioredoxin_ResA/DsbE_sf"/>
</dbReference>
<dbReference type="PANTHER" id="PTHR42852:SF17">
    <property type="entry name" value="THIOREDOXIN-LIKE PROTEIN HI_1115"/>
    <property type="match status" value="1"/>
</dbReference>
<dbReference type="GO" id="GO:0016491">
    <property type="term" value="F:oxidoreductase activity"/>
    <property type="evidence" value="ECO:0007669"/>
    <property type="project" value="InterPro"/>
</dbReference>
<evidence type="ECO:0000313" key="4">
    <source>
        <dbReference type="EMBL" id="TYP90933.1"/>
    </source>
</evidence>
<feature type="compositionally biased region" description="Polar residues" evidence="1">
    <location>
        <begin position="29"/>
        <end position="40"/>
    </location>
</feature>
<dbReference type="InterPro" id="IPR013766">
    <property type="entry name" value="Thioredoxin_domain"/>
</dbReference>
<dbReference type="InterPro" id="IPR013740">
    <property type="entry name" value="Redoxin"/>
</dbReference>
<dbReference type="OrthoDB" id="9815205at2"/>
<keyword evidence="2" id="KW-0732">Signal</keyword>
<dbReference type="CDD" id="cd02966">
    <property type="entry name" value="TlpA_like_family"/>
    <property type="match status" value="1"/>
</dbReference>
<evidence type="ECO:0000256" key="1">
    <source>
        <dbReference type="SAM" id="MobiDB-lite"/>
    </source>
</evidence>
<keyword evidence="4" id="KW-0413">Isomerase</keyword>
<dbReference type="PROSITE" id="PS51352">
    <property type="entry name" value="THIOREDOXIN_2"/>
    <property type="match status" value="1"/>
</dbReference>
<sequence length="185" mass="19983">MKINLRILYPALAALVVLISCDAARNSQNAGADSTGSSAPQPEAPADAASTDVSFLDGNGKSITLQSLKGKVVFINFWATWCPPCIDEMPSINRLKQTFKSRDDIVFLMVDVDGDYGKSKAFMDKNRYDLPVYTPDSDIPPSFLGNAIPTTVILDKAGELVVRAEGGRDYMAPGTVKAIEDLLNH</sequence>
<organism evidence="4 5">
    <name type="scientific">Sphingobacterium allocomposti</name>
    <dbReference type="NCBI Taxonomy" id="415956"/>
    <lineage>
        <taxon>Bacteria</taxon>
        <taxon>Pseudomonadati</taxon>
        <taxon>Bacteroidota</taxon>
        <taxon>Sphingobacteriia</taxon>
        <taxon>Sphingobacteriales</taxon>
        <taxon>Sphingobacteriaceae</taxon>
        <taxon>Sphingobacterium</taxon>
    </lineage>
</organism>
<keyword evidence="5" id="KW-1185">Reference proteome</keyword>
<dbReference type="PANTHER" id="PTHR42852">
    <property type="entry name" value="THIOL:DISULFIDE INTERCHANGE PROTEIN DSBE"/>
    <property type="match status" value="1"/>
</dbReference>
<feature type="region of interest" description="Disordered" evidence="1">
    <location>
        <begin position="29"/>
        <end position="51"/>
    </location>
</feature>
<feature type="signal peptide" evidence="2">
    <location>
        <begin position="1"/>
        <end position="23"/>
    </location>
</feature>
<dbReference type="EMBL" id="VNHX01000023">
    <property type="protein sequence ID" value="TYP90933.1"/>
    <property type="molecule type" value="Genomic_DNA"/>
</dbReference>
<dbReference type="Proteomes" id="UP000325105">
    <property type="component" value="Unassembled WGS sequence"/>
</dbReference>
<evidence type="ECO:0000256" key="2">
    <source>
        <dbReference type="SAM" id="SignalP"/>
    </source>
</evidence>
<dbReference type="PROSITE" id="PS51257">
    <property type="entry name" value="PROKAR_LIPOPROTEIN"/>
    <property type="match status" value="1"/>
</dbReference>
<evidence type="ECO:0000259" key="3">
    <source>
        <dbReference type="PROSITE" id="PS51352"/>
    </source>
</evidence>
<feature type="chain" id="PRO_5024306699" evidence="2">
    <location>
        <begin position="24"/>
        <end position="185"/>
    </location>
</feature>
<feature type="domain" description="Thioredoxin" evidence="3">
    <location>
        <begin position="33"/>
        <end position="185"/>
    </location>
</feature>